<dbReference type="Proteomes" id="UP000567293">
    <property type="component" value="Unassembled WGS sequence"/>
</dbReference>
<dbReference type="AlphaFoldDB" id="A0A7V8NWN6"/>
<dbReference type="SUPFAM" id="SSF52141">
    <property type="entry name" value="Uracil-DNA glycosylase-like"/>
    <property type="match status" value="1"/>
</dbReference>
<dbReference type="PANTHER" id="PTHR12159">
    <property type="entry name" value="G/T AND G/U MISMATCH-SPECIFIC DNA GLYCOSYLASE"/>
    <property type="match status" value="1"/>
</dbReference>
<dbReference type="PANTHER" id="PTHR12159:SF9">
    <property type="entry name" value="G_T MISMATCH-SPECIFIC THYMINE DNA GLYCOSYLASE"/>
    <property type="match status" value="1"/>
</dbReference>
<keyword evidence="2" id="KW-0378">Hydrolase</keyword>
<comment type="caution">
    <text evidence="5">The sequence shown here is derived from an EMBL/GenBank/DDBJ whole genome shotgun (WGS) entry which is preliminary data.</text>
</comment>
<gene>
    <name evidence="5" type="ORF">HRJ53_28080</name>
</gene>
<evidence type="ECO:0000256" key="2">
    <source>
        <dbReference type="ARBA" id="ARBA00022801"/>
    </source>
</evidence>
<evidence type="ECO:0000256" key="3">
    <source>
        <dbReference type="ARBA" id="ARBA00023204"/>
    </source>
</evidence>
<evidence type="ECO:0000259" key="4">
    <source>
        <dbReference type="Pfam" id="PF03167"/>
    </source>
</evidence>
<keyword evidence="6" id="KW-1185">Reference proteome</keyword>
<dbReference type="EMBL" id="JACDQQ010002720">
    <property type="protein sequence ID" value="MBA0088865.1"/>
    <property type="molecule type" value="Genomic_DNA"/>
</dbReference>
<dbReference type="Pfam" id="PF03167">
    <property type="entry name" value="UDG"/>
    <property type="match status" value="1"/>
</dbReference>
<dbReference type="CDD" id="cd10028">
    <property type="entry name" value="UDG-F2_TDG_MUG"/>
    <property type="match status" value="1"/>
</dbReference>
<dbReference type="GO" id="GO:0006285">
    <property type="term" value="P:base-excision repair, AP site formation"/>
    <property type="evidence" value="ECO:0007669"/>
    <property type="project" value="InterPro"/>
</dbReference>
<evidence type="ECO:0000256" key="1">
    <source>
        <dbReference type="ARBA" id="ARBA00022763"/>
    </source>
</evidence>
<reference evidence="5" key="1">
    <citation type="submission" date="2020-06" db="EMBL/GenBank/DDBJ databases">
        <title>Legume-microbial interactions unlock mineral nutrients during tropical forest succession.</title>
        <authorList>
            <person name="Epihov D.Z."/>
        </authorList>
    </citation>
    <scope>NUCLEOTIDE SEQUENCE [LARGE SCALE GENOMIC DNA]</scope>
    <source>
        <strain evidence="5">Pan2503</strain>
    </source>
</reference>
<feature type="domain" description="Uracil-DNA glycosylase-like" evidence="4">
    <location>
        <begin position="7"/>
        <end position="160"/>
    </location>
</feature>
<name>A0A7V8NWN6_9BACT</name>
<keyword evidence="3" id="KW-0234">DNA repair</keyword>
<keyword evidence="1" id="KW-0227">DNA damage</keyword>
<proteinExistence type="predicted"/>
<protein>
    <submittedName>
        <fullName evidence="5">Mismatch-specific DNA-glycosylase</fullName>
    </submittedName>
</protein>
<dbReference type="InterPro" id="IPR005122">
    <property type="entry name" value="Uracil-DNA_glycosylase-like"/>
</dbReference>
<accession>A0A7V8NWN6</accession>
<dbReference type="InterPro" id="IPR036895">
    <property type="entry name" value="Uracil-DNA_glycosylase-like_sf"/>
</dbReference>
<dbReference type="GO" id="GO:0008263">
    <property type="term" value="F:pyrimidine-specific mismatch base pair DNA N-glycosylase activity"/>
    <property type="evidence" value="ECO:0007669"/>
    <property type="project" value="TreeGrafter"/>
</dbReference>
<organism evidence="5 6">
    <name type="scientific">Candidatus Acidiferrum panamense</name>
    <dbReference type="NCBI Taxonomy" id="2741543"/>
    <lineage>
        <taxon>Bacteria</taxon>
        <taxon>Pseudomonadati</taxon>
        <taxon>Acidobacteriota</taxon>
        <taxon>Terriglobia</taxon>
        <taxon>Candidatus Acidiferrales</taxon>
        <taxon>Candidatus Acidiferrum</taxon>
    </lineage>
</organism>
<dbReference type="GO" id="GO:0004844">
    <property type="term" value="F:uracil DNA N-glycosylase activity"/>
    <property type="evidence" value="ECO:0007669"/>
    <property type="project" value="TreeGrafter"/>
</dbReference>
<sequence length="176" mass="20283">MRTLPDHLRKGMKLVIVGCNPSESSVRVGHYYAGRGNEFWPILYESGVVPEPFDYHDDRRVIEFGIGLTDLVKRPTKGVEELKREDFAEGRIVLSQKLEEFTPHVVAFNGKLTYEQFAQRRCKYGVQKELLYGARVYVLPSTSGANNKFKSEKLLHFRKLAKLVEKVEKNRDTQAH</sequence>
<dbReference type="Gene3D" id="3.40.470.10">
    <property type="entry name" value="Uracil-DNA glycosylase-like domain"/>
    <property type="match status" value="1"/>
</dbReference>
<evidence type="ECO:0000313" key="6">
    <source>
        <dbReference type="Proteomes" id="UP000567293"/>
    </source>
</evidence>
<evidence type="ECO:0000313" key="5">
    <source>
        <dbReference type="EMBL" id="MBA0088865.1"/>
    </source>
</evidence>
<dbReference type="InterPro" id="IPR015637">
    <property type="entry name" value="MUG/TDG"/>
</dbReference>